<evidence type="ECO:0000256" key="7">
    <source>
        <dbReference type="ARBA" id="ARBA00023136"/>
    </source>
</evidence>
<dbReference type="GO" id="GO:0004930">
    <property type="term" value="F:G protein-coupled receptor activity"/>
    <property type="evidence" value="ECO:0007669"/>
    <property type="project" value="UniProtKB-KW"/>
</dbReference>
<dbReference type="InterPro" id="IPR017452">
    <property type="entry name" value="GPCR_Rhodpsn_7TM"/>
</dbReference>
<evidence type="ECO:0000256" key="9">
    <source>
        <dbReference type="ARBA" id="ARBA00023170"/>
    </source>
</evidence>
<name>A0A5E4QPS3_9NEOP</name>
<evidence type="ECO:0000256" key="4">
    <source>
        <dbReference type="ARBA" id="ARBA00022692"/>
    </source>
</evidence>
<keyword evidence="6" id="KW-0297">G-protein coupled receptor</keyword>
<evidence type="ECO:0000313" key="13">
    <source>
        <dbReference type="EMBL" id="VVD00270.1"/>
    </source>
</evidence>
<keyword evidence="5 11" id="KW-1133">Transmembrane helix</keyword>
<dbReference type="SUPFAM" id="SSF81321">
    <property type="entry name" value="Family A G protein-coupled receptor-like"/>
    <property type="match status" value="1"/>
</dbReference>
<evidence type="ECO:0000256" key="6">
    <source>
        <dbReference type="ARBA" id="ARBA00023040"/>
    </source>
</evidence>
<comment type="similarity">
    <text evidence="2">Belongs to the G-protein coupled receptor 1 family.</text>
</comment>
<evidence type="ECO:0000256" key="2">
    <source>
        <dbReference type="ARBA" id="ARBA00010663"/>
    </source>
</evidence>
<evidence type="ECO:0000256" key="1">
    <source>
        <dbReference type="ARBA" id="ARBA00004651"/>
    </source>
</evidence>
<keyword evidence="3" id="KW-1003">Cell membrane</keyword>
<evidence type="ECO:0000313" key="14">
    <source>
        <dbReference type="Proteomes" id="UP000324832"/>
    </source>
</evidence>
<keyword evidence="14" id="KW-1185">Reference proteome</keyword>
<organism evidence="13 14">
    <name type="scientific">Leptidea sinapis</name>
    <dbReference type="NCBI Taxonomy" id="189913"/>
    <lineage>
        <taxon>Eukaryota</taxon>
        <taxon>Metazoa</taxon>
        <taxon>Ecdysozoa</taxon>
        <taxon>Arthropoda</taxon>
        <taxon>Hexapoda</taxon>
        <taxon>Insecta</taxon>
        <taxon>Pterygota</taxon>
        <taxon>Neoptera</taxon>
        <taxon>Endopterygota</taxon>
        <taxon>Lepidoptera</taxon>
        <taxon>Glossata</taxon>
        <taxon>Ditrysia</taxon>
        <taxon>Papilionoidea</taxon>
        <taxon>Pieridae</taxon>
        <taxon>Dismorphiinae</taxon>
        <taxon>Leptidea</taxon>
    </lineage>
</organism>
<dbReference type="PANTHER" id="PTHR24248">
    <property type="entry name" value="ADRENERGIC RECEPTOR-RELATED G-PROTEIN COUPLED RECEPTOR"/>
    <property type="match status" value="1"/>
</dbReference>
<evidence type="ECO:0000256" key="5">
    <source>
        <dbReference type="ARBA" id="ARBA00022989"/>
    </source>
</evidence>
<dbReference type="PANTHER" id="PTHR24248:SF125">
    <property type="entry name" value="DOPAMINE D2-LIKE RECEPTOR"/>
    <property type="match status" value="1"/>
</dbReference>
<accession>A0A5E4QPS3</accession>
<evidence type="ECO:0000256" key="3">
    <source>
        <dbReference type="ARBA" id="ARBA00022475"/>
    </source>
</evidence>
<protein>
    <recommendedName>
        <fullName evidence="12">G-protein coupled receptors family 1 profile domain-containing protein</fullName>
    </recommendedName>
</protein>
<dbReference type="AlphaFoldDB" id="A0A5E4QPS3"/>
<comment type="subcellular location">
    <subcellularLocation>
        <location evidence="1">Cell membrane</location>
        <topology evidence="1">Multi-pass membrane protein</topology>
    </subcellularLocation>
</comment>
<feature type="domain" description="G-protein coupled receptors family 1 profile" evidence="12">
    <location>
        <begin position="85"/>
        <end position="166"/>
    </location>
</feature>
<dbReference type="PRINTS" id="PR00237">
    <property type="entry name" value="GPCRRHODOPSN"/>
</dbReference>
<feature type="transmembrane region" description="Helical" evidence="11">
    <location>
        <begin position="106"/>
        <end position="130"/>
    </location>
</feature>
<keyword evidence="8" id="KW-1015">Disulfide bond</keyword>
<feature type="transmembrane region" description="Helical" evidence="11">
    <location>
        <begin position="70"/>
        <end position="94"/>
    </location>
</feature>
<dbReference type="InterPro" id="IPR000276">
    <property type="entry name" value="GPCR_Rhodpsn"/>
</dbReference>
<keyword evidence="10" id="KW-0807">Transducer</keyword>
<gene>
    <name evidence="13" type="ORF">LSINAPIS_LOCUS10945</name>
</gene>
<dbReference type="Proteomes" id="UP000324832">
    <property type="component" value="Unassembled WGS sequence"/>
</dbReference>
<evidence type="ECO:0000256" key="8">
    <source>
        <dbReference type="ARBA" id="ARBA00023157"/>
    </source>
</evidence>
<dbReference type="Pfam" id="PF00001">
    <property type="entry name" value="7tm_1"/>
    <property type="match status" value="1"/>
</dbReference>
<evidence type="ECO:0000256" key="11">
    <source>
        <dbReference type="SAM" id="Phobius"/>
    </source>
</evidence>
<evidence type="ECO:0000259" key="12">
    <source>
        <dbReference type="PROSITE" id="PS50262"/>
    </source>
</evidence>
<reference evidence="13 14" key="1">
    <citation type="submission" date="2017-07" db="EMBL/GenBank/DDBJ databases">
        <authorList>
            <person name="Talla V."/>
            <person name="Backstrom N."/>
        </authorList>
    </citation>
    <scope>NUCLEOTIDE SEQUENCE [LARGE SCALE GENOMIC DNA]</scope>
</reference>
<dbReference type="GO" id="GO:0005886">
    <property type="term" value="C:plasma membrane"/>
    <property type="evidence" value="ECO:0007669"/>
    <property type="project" value="UniProtKB-SubCell"/>
</dbReference>
<keyword evidence="9" id="KW-0675">Receptor</keyword>
<dbReference type="GO" id="GO:0001591">
    <property type="term" value="F:dopamine neurotransmitter receptor activity, coupled via Gi/Go"/>
    <property type="evidence" value="ECO:0007669"/>
    <property type="project" value="TreeGrafter"/>
</dbReference>
<dbReference type="PROSITE" id="PS50262">
    <property type="entry name" value="G_PROTEIN_RECEP_F1_2"/>
    <property type="match status" value="1"/>
</dbReference>
<dbReference type="Gene3D" id="1.20.1070.10">
    <property type="entry name" value="Rhodopsin 7-helix transmembrane proteins"/>
    <property type="match status" value="1"/>
</dbReference>
<keyword evidence="7 11" id="KW-0472">Membrane</keyword>
<proteinExistence type="inferred from homology"/>
<sequence length="166" mass="18635">MNSKHRRNMEIDSKTTCDPNIISIALHSEQNRTFNLSDLRSELNESLSDLFDNRTLNDTLVQLRSVNYNLWALSLMVFPLLTLFGNVLVILSVVREKNLQTATNYFIVSLAVADLLVAVVVMPFGVYYLLNGVWSLPPVVCDCYIAIDVTCSTSSIFNLVAISVDR</sequence>
<dbReference type="GO" id="GO:0045202">
    <property type="term" value="C:synapse"/>
    <property type="evidence" value="ECO:0007669"/>
    <property type="project" value="GOC"/>
</dbReference>
<dbReference type="EMBL" id="FZQP02004557">
    <property type="protein sequence ID" value="VVD00270.1"/>
    <property type="molecule type" value="Genomic_DNA"/>
</dbReference>
<evidence type="ECO:0000256" key="10">
    <source>
        <dbReference type="ARBA" id="ARBA00023224"/>
    </source>
</evidence>
<keyword evidence="4 11" id="KW-0812">Transmembrane</keyword>